<dbReference type="RefSeq" id="WP_231486562.1">
    <property type="nucleotide sequence ID" value="NZ_BAAAZO010000013.1"/>
</dbReference>
<dbReference type="Gene3D" id="2.60.40.4070">
    <property type="match status" value="1"/>
</dbReference>
<accession>A0ABP7ATX9</accession>
<evidence type="ECO:0000313" key="4">
    <source>
        <dbReference type="Proteomes" id="UP001501074"/>
    </source>
</evidence>
<gene>
    <name evidence="3" type="ORF">GCM10022223_68630</name>
</gene>
<evidence type="ECO:0000259" key="2">
    <source>
        <dbReference type="Pfam" id="PF13860"/>
    </source>
</evidence>
<protein>
    <recommendedName>
        <fullName evidence="2">FlgD/Vpr Ig-like domain-containing protein</fullName>
    </recommendedName>
</protein>
<name>A0ABP7ATX9_9ACTN</name>
<evidence type="ECO:0000313" key="3">
    <source>
        <dbReference type="EMBL" id="GAA3639762.1"/>
    </source>
</evidence>
<organism evidence="3 4">
    <name type="scientific">Kineosporia mesophila</name>
    <dbReference type="NCBI Taxonomy" id="566012"/>
    <lineage>
        <taxon>Bacteria</taxon>
        <taxon>Bacillati</taxon>
        <taxon>Actinomycetota</taxon>
        <taxon>Actinomycetes</taxon>
        <taxon>Kineosporiales</taxon>
        <taxon>Kineosporiaceae</taxon>
        <taxon>Kineosporia</taxon>
    </lineage>
</organism>
<feature type="compositionally biased region" description="Basic and acidic residues" evidence="1">
    <location>
        <begin position="17"/>
        <end position="27"/>
    </location>
</feature>
<feature type="region of interest" description="Disordered" evidence="1">
    <location>
        <begin position="1"/>
        <end position="54"/>
    </location>
</feature>
<dbReference type="Pfam" id="PF13860">
    <property type="entry name" value="FlgD_ig"/>
    <property type="match status" value="1"/>
</dbReference>
<sequence length="758" mass="78819">MSRATPVAPSLVVRPRSAPDLEVRISPDDDLSVSRTVPPTPPPAGVHPSENPPDNAIRYARLAPGVLALSLVLTGAVDAPDSTGEPVRTRAQALAARTVAPAATLRIAGHPASTAVRLIGASEDGIAIWQGAPQGVGSDGTPAPATVYTGALTSRDGTMRLAARPGAGAPTRAGSLLRLSVTGPTLAWYELGGGDGGSSAYPQEHRLDLAGGRDLTDDRAGSLAVRQKLQGGDATAPYAQIDPDGLLATQKPGRWLEFGGMQARIVAREGRWVLESRRANRKKVTRALLPHGINVNSGLDAVGDRFYTASSGLDPAVYVVQGRSVTQVAKIPAARYPITSWALSAGTLHFTDQSAGKKTTNVFSTTLTSTADTVTRSPSARLPQTTGPVPLAFSAGRGALAAPGAPGEWQLLDQGATTARVAQRLITRKGVQQRIDDDSPAVSGPYALVAGQVFRPDGELVWREPAAAALAGQDDLYGADVVYSVPEGGKDTKGHDLAGVWSVGVERPLPVRLDTTRCAQAPPVAIWAGSAAWANCDGSHITVQDLRTGGIRDVDTGLGLIIGSGPAPITGLSLREGVLAWIDGDALSLLDLADPHSSPLVLPGSTARFMLDGNLVARQTGQGLVVDRLPFPVNSRPRLIAAAAPLGFTPDGDGKFDRWQPQFDVTRPVRNARLRIVAPSGRVVRTFRIPGGADGSLRGITWDGRSDAGRPLAEGPYTWELTARAVDGGGTLTSAASLARARGSIEISSTGPSRPKAR</sequence>
<reference evidence="4" key="1">
    <citation type="journal article" date="2019" name="Int. J. Syst. Evol. Microbiol.">
        <title>The Global Catalogue of Microorganisms (GCM) 10K type strain sequencing project: providing services to taxonomists for standard genome sequencing and annotation.</title>
        <authorList>
            <consortium name="The Broad Institute Genomics Platform"/>
            <consortium name="The Broad Institute Genome Sequencing Center for Infectious Disease"/>
            <person name="Wu L."/>
            <person name="Ma J."/>
        </authorList>
    </citation>
    <scope>NUCLEOTIDE SEQUENCE [LARGE SCALE GENOMIC DNA]</scope>
    <source>
        <strain evidence="4">JCM 16902</strain>
    </source>
</reference>
<dbReference type="Proteomes" id="UP001501074">
    <property type="component" value="Unassembled WGS sequence"/>
</dbReference>
<feature type="domain" description="FlgD/Vpr Ig-like" evidence="2">
    <location>
        <begin position="662"/>
        <end position="724"/>
    </location>
</feature>
<dbReference type="EMBL" id="BAAAZO010000013">
    <property type="protein sequence ID" value="GAA3639762.1"/>
    <property type="molecule type" value="Genomic_DNA"/>
</dbReference>
<keyword evidence="4" id="KW-1185">Reference proteome</keyword>
<comment type="caution">
    <text evidence="3">The sequence shown here is derived from an EMBL/GenBank/DDBJ whole genome shotgun (WGS) entry which is preliminary data.</text>
</comment>
<proteinExistence type="predicted"/>
<evidence type="ECO:0000256" key="1">
    <source>
        <dbReference type="SAM" id="MobiDB-lite"/>
    </source>
</evidence>
<dbReference type="InterPro" id="IPR025965">
    <property type="entry name" value="FlgD/Vpr_Ig-like"/>
</dbReference>